<protein>
    <submittedName>
        <fullName evidence="1">Uncharacterized protein</fullName>
    </submittedName>
</protein>
<evidence type="ECO:0000313" key="1">
    <source>
        <dbReference type="EMBL" id="CDW50052.1"/>
    </source>
</evidence>
<sequence length="55" mass="6535">NVDQHSRIGILNICFFIQLISNILEPNKWGFKIYLRNLSNPKNPYHRPLHVSVYL</sequence>
<dbReference type="AlphaFoldDB" id="A0A0K2VIM2"/>
<feature type="non-terminal residue" evidence="1">
    <location>
        <position position="1"/>
    </location>
</feature>
<dbReference type="EMBL" id="HACA01032691">
    <property type="protein sequence ID" value="CDW50052.1"/>
    <property type="molecule type" value="Transcribed_RNA"/>
</dbReference>
<name>A0A0K2VIM2_LEPSM</name>
<proteinExistence type="predicted"/>
<accession>A0A0K2VIM2</accession>
<organism evidence="1">
    <name type="scientific">Lepeophtheirus salmonis</name>
    <name type="common">Salmon louse</name>
    <name type="synonym">Caligus salmonis</name>
    <dbReference type="NCBI Taxonomy" id="72036"/>
    <lineage>
        <taxon>Eukaryota</taxon>
        <taxon>Metazoa</taxon>
        <taxon>Ecdysozoa</taxon>
        <taxon>Arthropoda</taxon>
        <taxon>Crustacea</taxon>
        <taxon>Multicrustacea</taxon>
        <taxon>Hexanauplia</taxon>
        <taxon>Copepoda</taxon>
        <taxon>Siphonostomatoida</taxon>
        <taxon>Caligidae</taxon>
        <taxon>Lepeophtheirus</taxon>
    </lineage>
</organism>
<reference evidence="1" key="1">
    <citation type="submission" date="2014-05" db="EMBL/GenBank/DDBJ databases">
        <authorList>
            <person name="Chronopoulou M."/>
        </authorList>
    </citation>
    <scope>NUCLEOTIDE SEQUENCE</scope>
    <source>
        <tissue evidence="1">Whole organism</tissue>
    </source>
</reference>